<reference evidence="1 2" key="1">
    <citation type="submission" date="2023-02" db="EMBL/GenBank/DDBJ databases">
        <title>LHISI_Scaffold_Assembly.</title>
        <authorList>
            <person name="Stuart O.P."/>
            <person name="Cleave R."/>
            <person name="Magrath M.J.L."/>
            <person name="Mikheyev A.S."/>
        </authorList>
    </citation>
    <scope>NUCLEOTIDE SEQUENCE [LARGE SCALE GENOMIC DNA]</scope>
    <source>
        <strain evidence="1">Daus_M_001</strain>
        <tissue evidence="1">Leg muscle</tissue>
    </source>
</reference>
<gene>
    <name evidence="1" type="ORF">PR048_005102</name>
</gene>
<proteinExistence type="predicted"/>
<organism evidence="1 2">
    <name type="scientific">Dryococelus australis</name>
    <dbReference type="NCBI Taxonomy" id="614101"/>
    <lineage>
        <taxon>Eukaryota</taxon>
        <taxon>Metazoa</taxon>
        <taxon>Ecdysozoa</taxon>
        <taxon>Arthropoda</taxon>
        <taxon>Hexapoda</taxon>
        <taxon>Insecta</taxon>
        <taxon>Pterygota</taxon>
        <taxon>Neoptera</taxon>
        <taxon>Polyneoptera</taxon>
        <taxon>Phasmatodea</taxon>
        <taxon>Verophasmatodea</taxon>
        <taxon>Anareolatae</taxon>
        <taxon>Phasmatidae</taxon>
        <taxon>Eurycanthinae</taxon>
        <taxon>Dryococelus</taxon>
    </lineage>
</organism>
<sequence>MVVNNSYAFSEDNSTCLQLIGCQSVSCPIMGLLFYFRRIPDISQTQWCSACVDFSLPPSQLWYGRMGSVDIFHSDQIAWKQKHTKILRRPAFVLKQEDKMCYEILQDNGVVAMRHVDQLQKLYQKNEEIHTYTSVETHTDRPFTTAKSKEISSS</sequence>
<protein>
    <submittedName>
        <fullName evidence="1">Uncharacterized protein</fullName>
    </submittedName>
</protein>
<comment type="caution">
    <text evidence="1">The sequence shown here is derived from an EMBL/GenBank/DDBJ whole genome shotgun (WGS) entry which is preliminary data.</text>
</comment>
<name>A0ABQ9I853_9NEOP</name>
<evidence type="ECO:0000313" key="1">
    <source>
        <dbReference type="EMBL" id="KAJ8892521.1"/>
    </source>
</evidence>
<dbReference type="Proteomes" id="UP001159363">
    <property type="component" value="Chromosome 2"/>
</dbReference>
<dbReference type="EMBL" id="JARBHB010000002">
    <property type="protein sequence ID" value="KAJ8892521.1"/>
    <property type="molecule type" value="Genomic_DNA"/>
</dbReference>
<evidence type="ECO:0000313" key="2">
    <source>
        <dbReference type="Proteomes" id="UP001159363"/>
    </source>
</evidence>
<keyword evidence="2" id="KW-1185">Reference proteome</keyword>
<accession>A0ABQ9I853</accession>